<dbReference type="Gramene" id="TuG1812G0600003945.01.T03">
    <property type="protein sequence ID" value="TuG1812G0600003945.01.T03"/>
    <property type="gene ID" value="TuG1812G0600003945.01"/>
</dbReference>
<dbReference type="AlphaFoldDB" id="A0A8R7QS65"/>
<organism evidence="2 3">
    <name type="scientific">Triticum urartu</name>
    <name type="common">Red wild einkorn</name>
    <name type="synonym">Crithodium urartu</name>
    <dbReference type="NCBI Taxonomy" id="4572"/>
    <lineage>
        <taxon>Eukaryota</taxon>
        <taxon>Viridiplantae</taxon>
        <taxon>Streptophyta</taxon>
        <taxon>Embryophyta</taxon>
        <taxon>Tracheophyta</taxon>
        <taxon>Spermatophyta</taxon>
        <taxon>Magnoliopsida</taxon>
        <taxon>Liliopsida</taxon>
        <taxon>Poales</taxon>
        <taxon>Poaceae</taxon>
        <taxon>BOP clade</taxon>
        <taxon>Pooideae</taxon>
        <taxon>Triticodae</taxon>
        <taxon>Triticeae</taxon>
        <taxon>Triticinae</taxon>
        <taxon>Triticum</taxon>
    </lineage>
</organism>
<reference evidence="2" key="2">
    <citation type="submission" date="2018-03" db="EMBL/GenBank/DDBJ databases">
        <title>The Triticum urartu genome reveals the dynamic nature of wheat genome evolution.</title>
        <authorList>
            <person name="Ling H."/>
            <person name="Ma B."/>
            <person name="Shi X."/>
            <person name="Liu H."/>
            <person name="Dong L."/>
            <person name="Sun H."/>
            <person name="Cao Y."/>
            <person name="Gao Q."/>
            <person name="Zheng S."/>
            <person name="Li Y."/>
            <person name="Yu Y."/>
            <person name="Du H."/>
            <person name="Qi M."/>
            <person name="Li Y."/>
            <person name="Yu H."/>
            <person name="Cui Y."/>
            <person name="Wang N."/>
            <person name="Chen C."/>
            <person name="Wu H."/>
            <person name="Zhao Y."/>
            <person name="Zhang J."/>
            <person name="Li Y."/>
            <person name="Zhou W."/>
            <person name="Zhang B."/>
            <person name="Hu W."/>
            <person name="Eijk M."/>
            <person name="Tang J."/>
            <person name="Witsenboer H."/>
            <person name="Zhao S."/>
            <person name="Li Z."/>
            <person name="Zhang A."/>
            <person name="Wang D."/>
            <person name="Liang C."/>
        </authorList>
    </citation>
    <scope>NUCLEOTIDE SEQUENCE [LARGE SCALE GENOMIC DNA]</scope>
    <source>
        <strain evidence="2">cv. G1812</strain>
    </source>
</reference>
<proteinExistence type="predicted"/>
<reference evidence="2" key="3">
    <citation type="submission" date="2022-06" db="UniProtKB">
        <authorList>
            <consortium name="EnsemblPlants"/>
        </authorList>
    </citation>
    <scope>IDENTIFICATION</scope>
</reference>
<evidence type="ECO:0000313" key="2">
    <source>
        <dbReference type="EnsemblPlants" id="TuG1812G0600003945.01.T03"/>
    </source>
</evidence>
<sequence>MIKSGRRHCAIRPATTATRRSLGTSGAKGAPASSCIPSPSPARRLLSAPGAGLPSLCSGTTTF</sequence>
<keyword evidence="3" id="KW-1185">Reference proteome</keyword>
<evidence type="ECO:0000313" key="3">
    <source>
        <dbReference type="Proteomes" id="UP000015106"/>
    </source>
</evidence>
<feature type="compositionally biased region" description="Polar residues" evidence="1">
    <location>
        <begin position="15"/>
        <end position="24"/>
    </location>
</feature>
<dbReference type="Proteomes" id="UP000015106">
    <property type="component" value="Chromosome 6"/>
</dbReference>
<evidence type="ECO:0000256" key="1">
    <source>
        <dbReference type="SAM" id="MobiDB-lite"/>
    </source>
</evidence>
<accession>A0A8R7QS65</accession>
<name>A0A8R7QS65_TRIUA</name>
<reference evidence="3" key="1">
    <citation type="journal article" date="2013" name="Nature">
        <title>Draft genome of the wheat A-genome progenitor Triticum urartu.</title>
        <authorList>
            <person name="Ling H.Q."/>
            <person name="Zhao S."/>
            <person name="Liu D."/>
            <person name="Wang J."/>
            <person name="Sun H."/>
            <person name="Zhang C."/>
            <person name="Fan H."/>
            <person name="Li D."/>
            <person name="Dong L."/>
            <person name="Tao Y."/>
            <person name="Gao C."/>
            <person name="Wu H."/>
            <person name="Li Y."/>
            <person name="Cui Y."/>
            <person name="Guo X."/>
            <person name="Zheng S."/>
            <person name="Wang B."/>
            <person name="Yu K."/>
            <person name="Liang Q."/>
            <person name="Yang W."/>
            <person name="Lou X."/>
            <person name="Chen J."/>
            <person name="Feng M."/>
            <person name="Jian J."/>
            <person name="Zhang X."/>
            <person name="Luo G."/>
            <person name="Jiang Y."/>
            <person name="Liu J."/>
            <person name="Wang Z."/>
            <person name="Sha Y."/>
            <person name="Zhang B."/>
            <person name="Wu H."/>
            <person name="Tang D."/>
            <person name="Shen Q."/>
            <person name="Xue P."/>
            <person name="Zou S."/>
            <person name="Wang X."/>
            <person name="Liu X."/>
            <person name="Wang F."/>
            <person name="Yang Y."/>
            <person name="An X."/>
            <person name="Dong Z."/>
            <person name="Zhang K."/>
            <person name="Zhang X."/>
            <person name="Luo M.C."/>
            <person name="Dvorak J."/>
            <person name="Tong Y."/>
            <person name="Wang J."/>
            <person name="Yang H."/>
            <person name="Li Z."/>
            <person name="Wang D."/>
            <person name="Zhang A."/>
            <person name="Wang J."/>
        </authorList>
    </citation>
    <scope>NUCLEOTIDE SEQUENCE</scope>
    <source>
        <strain evidence="3">cv. G1812</strain>
    </source>
</reference>
<dbReference type="EnsemblPlants" id="TuG1812G0600003945.01.T03">
    <property type="protein sequence ID" value="TuG1812G0600003945.01.T03"/>
    <property type="gene ID" value="TuG1812G0600003945.01"/>
</dbReference>
<feature type="compositionally biased region" description="Basic residues" evidence="1">
    <location>
        <begin position="1"/>
        <end position="10"/>
    </location>
</feature>
<feature type="region of interest" description="Disordered" evidence="1">
    <location>
        <begin position="1"/>
        <end position="38"/>
    </location>
</feature>
<protein>
    <submittedName>
        <fullName evidence="2">Uncharacterized protein</fullName>
    </submittedName>
</protein>